<reference evidence="6 7" key="1">
    <citation type="submission" date="2022-03" db="EMBL/GenBank/DDBJ databases">
        <title>Pseudonocardia alaer sp. nov., a novel actinomycete isolated from reed forest soil.</title>
        <authorList>
            <person name="Wang L."/>
        </authorList>
    </citation>
    <scope>NUCLEOTIDE SEQUENCE [LARGE SCALE GENOMIC DNA]</scope>
    <source>
        <strain evidence="6 7">Y-16303</strain>
    </source>
</reference>
<dbReference type="NCBIfam" id="TIGR02353">
    <property type="entry name" value="NRPS_term_dom"/>
    <property type="match status" value="1"/>
</dbReference>
<evidence type="ECO:0000256" key="3">
    <source>
        <dbReference type="SAM" id="MobiDB-lite"/>
    </source>
</evidence>
<dbReference type="Pfam" id="PF14602">
    <property type="entry name" value="Hexapep_2"/>
    <property type="match status" value="2"/>
</dbReference>
<dbReference type="SUPFAM" id="SSF47336">
    <property type="entry name" value="ACP-like"/>
    <property type="match status" value="2"/>
</dbReference>
<evidence type="ECO:0000256" key="4">
    <source>
        <dbReference type="SAM" id="Phobius"/>
    </source>
</evidence>
<dbReference type="Proteomes" id="UP001299970">
    <property type="component" value="Unassembled WGS sequence"/>
</dbReference>
<feature type="domain" description="Carrier" evidence="5">
    <location>
        <begin position="23"/>
        <end position="100"/>
    </location>
</feature>
<evidence type="ECO:0000256" key="1">
    <source>
        <dbReference type="ARBA" id="ARBA00022450"/>
    </source>
</evidence>
<feature type="region of interest" description="Disordered" evidence="3">
    <location>
        <begin position="95"/>
        <end position="184"/>
    </location>
</feature>
<feature type="transmembrane region" description="Helical" evidence="4">
    <location>
        <begin position="347"/>
        <end position="369"/>
    </location>
</feature>
<keyword evidence="4" id="KW-0472">Membrane</keyword>
<dbReference type="InterPro" id="IPR036736">
    <property type="entry name" value="ACP-like_sf"/>
</dbReference>
<feature type="compositionally biased region" description="Low complexity" evidence="3">
    <location>
        <begin position="120"/>
        <end position="139"/>
    </location>
</feature>
<proteinExistence type="predicted"/>
<dbReference type="PANTHER" id="PTHR45527:SF1">
    <property type="entry name" value="FATTY ACID SYNTHASE"/>
    <property type="match status" value="1"/>
</dbReference>
<evidence type="ECO:0000256" key="2">
    <source>
        <dbReference type="ARBA" id="ARBA00022553"/>
    </source>
</evidence>
<evidence type="ECO:0000259" key="5">
    <source>
        <dbReference type="PROSITE" id="PS50075"/>
    </source>
</evidence>
<dbReference type="RefSeq" id="WP_241041395.1">
    <property type="nucleotide sequence ID" value="NZ_BAAAJF010000060.1"/>
</dbReference>
<keyword evidence="2" id="KW-0597">Phosphoprotein</keyword>
<organism evidence="6 7">
    <name type="scientific">Pseudonocardia alaniniphila</name>
    <dbReference type="NCBI Taxonomy" id="75291"/>
    <lineage>
        <taxon>Bacteria</taxon>
        <taxon>Bacillati</taxon>
        <taxon>Actinomycetota</taxon>
        <taxon>Actinomycetes</taxon>
        <taxon>Pseudonocardiales</taxon>
        <taxon>Pseudonocardiaceae</taxon>
        <taxon>Pseudonocardia</taxon>
    </lineage>
</organism>
<evidence type="ECO:0000313" key="7">
    <source>
        <dbReference type="Proteomes" id="UP001299970"/>
    </source>
</evidence>
<evidence type="ECO:0000313" key="6">
    <source>
        <dbReference type="EMBL" id="MCH6170584.1"/>
    </source>
</evidence>
<keyword evidence="7" id="KW-1185">Reference proteome</keyword>
<feature type="compositionally biased region" description="Basic and acidic residues" evidence="3">
    <location>
        <begin position="1018"/>
        <end position="1029"/>
    </location>
</feature>
<dbReference type="InterPro" id="IPR012728">
    <property type="entry name" value="Pls/PosA_C"/>
</dbReference>
<dbReference type="PANTHER" id="PTHR45527">
    <property type="entry name" value="NONRIBOSOMAL PEPTIDE SYNTHETASE"/>
    <property type="match status" value="1"/>
</dbReference>
<keyword evidence="4" id="KW-1133">Transmembrane helix</keyword>
<accession>A0ABS9TPV1</accession>
<gene>
    <name evidence="6" type="ORF">MMF94_33185</name>
</gene>
<dbReference type="EMBL" id="JAKXMK010000035">
    <property type="protein sequence ID" value="MCH6170584.1"/>
    <property type="molecule type" value="Genomic_DNA"/>
</dbReference>
<dbReference type="InterPro" id="IPR009081">
    <property type="entry name" value="PP-bd_ACP"/>
</dbReference>
<dbReference type="InterPro" id="IPR011004">
    <property type="entry name" value="Trimer_LpxA-like_sf"/>
</dbReference>
<feature type="transmembrane region" description="Helical" evidence="4">
    <location>
        <begin position="808"/>
        <end position="828"/>
    </location>
</feature>
<feature type="transmembrane region" description="Helical" evidence="4">
    <location>
        <begin position="840"/>
        <end position="863"/>
    </location>
</feature>
<feature type="transmembrane region" description="Helical" evidence="4">
    <location>
        <begin position="546"/>
        <end position="572"/>
    </location>
</feature>
<dbReference type="InterPro" id="IPR020806">
    <property type="entry name" value="PKS_PP-bd"/>
</dbReference>
<feature type="compositionally biased region" description="Pro residues" evidence="3">
    <location>
        <begin position="141"/>
        <end position="161"/>
    </location>
</feature>
<dbReference type="PROSITE" id="PS50075">
    <property type="entry name" value="CARRIER"/>
    <property type="match status" value="2"/>
</dbReference>
<sequence length="1029" mass="111231">MRESVEALTEVIDFQATRAGHTNPMPSTETLLAEVLADIMKVERVDPGSNVFDDLGADSLVMAQFCARLRKRPDLPTVSMKDVYRHPTIRGLATAFEVPPGPVPTAKSAATARPAPSVGSTAAPKASSTATPMPIADRAPAPRPAPTADPAPTPAPAPTPEPSAVSTAPFKPSPTPRRRAAAAPTAATELAAVLAEVVGVDRVSPESHFFDDLGVDSLVMARFCARLRKRPDLPTVSMKDVYRYPTIGSLAAAFADAVPVAPAVPAVVAEPQTVFIPRVDPDGAAGTEQAAGAARVRKRAGTLQYLFCGLMQVLVFLGYSYLAGVIIDAGYNWVSAGSGLVDVYVRALEFGAATFLALSLLPIVLKWVLVGRWKAQEIPIWSLKYLRFWIVKTMIRANPLLLLIGARSRTSTASPILNLYLRALGAKIGRNVAIFSRTFPVCTDLLTIGEGTVIRKDSFFSGYRAQDGVIQTGPITLGKNVFIGEMSLVDIGASMGDGAQLGHASSLHSGQSVPAGESWDGSPAEPCGATYRVVERAPGGRLRSAWFGFSQIVSVLVVAMPLLVTVLVLALGEVPQLNTVFNPGPMALTTWTFYRDILITSAVAFGAFVVIGLLVVGTIPRLLNLAIKPDKVYPLYGFHYGLHKTIARMTNVRFFTWLFGDSSYIVNYLRWIGYDLGKVVQTGSNFGMEVRHENPFLSAVGSGTMVADGVSFINADFSSTSFRLSRVALGARSFLGNNIAYSAQSTVGDNCLLATKVMVPAGGNVREGVGLLGAPSFQIPRSVERDVKAARLSRAQQRRSLSTKNRHNIVTMALYLMVRYVFFLGVLLLDAASAELYFGWASQLALALSSVVTILFTVLYWVLVERLVMRFRSLEPRICSIYDRAFWRHERYWKVPAQTYIQLFNGTPFKGMVWRMLGVKVGRRLFDDGLTMTERTLVTIGDDCTLNLSSNVQCHSQEDGAFKSDRSTLGNGVTLGVNAFIHYGTTVGDNAVIDAHSFLMKGEEVPPHARWHGNPASEVREGQHELSVA</sequence>
<feature type="region of interest" description="Disordered" evidence="3">
    <location>
        <begin position="1009"/>
        <end position="1029"/>
    </location>
</feature>
<keyword evidence="1" id="KW-0596">Phosphopantetheine</keyword>
<comment type="caution">
    <text evidence="6">The sequence shown here is derived from an EMBL/GenBank/DDBJ whole genome shotgun (WGS) entry which is preliminary data.</text>
</comment>
<dbReference type="Gene3D" id="1.10.1200.10">
    <property type="entry name" value="ACP-like"/>
    <property type="match status" value="2"/>
</dbReference>
<dbReference type="InterPro" id="IPR001451">
    <property type="entry name" value="Hexapep"/>
</dbReference>
<feature type="transmembrane region" description="Helical" evidence="4">
    <location>
        <begin position="305"/>
        <end position="327"/>
    </location>
</feature>
<feature type="transmembrane region" description="Helical" evidence="4">
    <location>
        <begin position="592"/>
        <end position="616"/>
    </location>
</feature>
<protein>
    <submittedName>
        <fullName evidence="6">Phosphopantetheine-binding protein</fullName>
    </submittedName>
</protein>
<feature type="domain" description="Carrier" evidence="5">
    <location>
        <begin position="181"/>
        <end position="258"/>
    </location>
</feature>
<dbReference type="SUPFAM" id="SSF51161">
    <property type="entry name" value="Trimeric LpxA-like enzymes"/>
    <property type="match status" value="3"/>
</dbReference>
<dbReference type="Gene3D" id="2.160.10.10">
    <property type="entry name" value="Hexapeptide repeat proteins"/>
    <property type="match status" value="2"/>
</dbReference>
<keyword evidence="4" id="KW-0812">Transmembrane</keyword>
<dbReference type="SMART" id="SM00823">
    <property type="entry name" value="PKS_PP"/>
    <property type="match status" value="2"/>
</dbReference>
<name>A0ABS9TPV1_9PSEU</name>
<dbReference type="Pfam" id="PF00550">
    <property type="entry name" value="PP-binding"/>
    <property type="match status" value="2"/>
</dbReference>